<evidence type="ECO:0000256" key="2">
    <source>
        <dbReference type="ARBA" id="ARBA00013081"/>
    </source>
</evidence>
<keyword evidence="4 8" id="KW-0547">Nucleotide-binding</keyword>
<dbReference type="SMART" id="SM00156">
    <property type="entry name" value="PP2Ac"/>
    <property type="match status" value="1"/>
</dbReference>
<dbReference type="Proteomes" id="UP001058974">
    <property type="component" value="Chromosome 5"/>
</dbReference>
<dbReference type="InterPro" id="IPR029052">
    <property type="entry name" value="Metallo-depent_PP-like"/>
</dbReference>
<evidence type="ECO:0000256" key="6">
    <source>
        <dbReference type="ARBA" id="ARBA00023134"/>
    </source>
</evidence>
<dbReference type="SMART" id="SM00178">
    <property type="entry name" value="SAR"/>
    <property type="match status" value="1"/>
</dbReference>
<dbReference type="InterPro" id="IPR027417">
    <property type="entry name" value="P-loop_NTPase"/>
</dbReference>
<feature type="compositionally biased region" description="Low complexity" evidence="9">
    <location>
        <begin position="46"/>
        <end position="59"/>
    </location>
</feature>
<dbReference type="Pfam" id="PF00025">
    <property type="entry name" value="Arf"/>
    <property type="match status" value="1"/>
</dbReference>
<feature type="binding site" evidence="8">
    <location>
        <begin position="492"/>
        <end position="495"/>
    </location>
    <ligand>
        <name>GTP</name>
        <dbReference type="ChEBI" id="CHEBI:37565"/>
    </ligand>
</feature>
<dbReference type="InterPro" id="IPR006689">
    <property type="entry name" value="Small_GTPase_ARF/SAR"/>
</dbReference>
<dbReference type="GO" id="GO:0005525">
    <property type="term" value="F:GTP binding"/>
    <property type="evidence" value="ECO:0007669"/>
    <property type="project" value="UniProtKB-KW"/>
</dbReference>
<feature type="domain" description="Serine/threonine specific protein phosphatases" evidence="11">
    <location>
        <begin position="458"/>
        <end position="665"/>
    </location>
</feature>
<dbReference type="SUPFAM" id="SSF52540">
    <property type="entry name" value="P-loop containing nucleoside triphosphate hydrolases"/>
    <property type="match status" value="1"/>
</dbReference>
<accession>A0A9D5ALE0</accession>
<evidence type="ECO:0000313" key="12">
    <source>
        <dbReference type="EMBL" id="KAI5411621.1"/>
    </source>
</evidence>
<dbReference type="GO" id="GO:0003924">
    <property type="term" value="F:GTPase activity"/>
    <property type="evidence" value="ECO:0007669"/>
    <property type="project" value="InterPro"/>
</dbReference>
<dbReference type="InterPro" id="IPR004843">
    <property type="entry name" value="Calcineurin-like_PHP"/>
</dbReference>
<dbReference type="PANTHER" id="PTHR45619">
    <property type="entry name" value="SERINE/THREONINE-PROTEIN PHOSPHATASE PP2A-RELATED"/>
    <property type="match status" value="1"/>
</dbReference>
<evidence type="ECO:0000256" key="9">
    <source>
        <dbReference type="SAM" id="MobiDB-lite"/>
    </source>
</evidence>
<name>A0A9D5ALE0_PEA</name>
<feature type="binding site" evidence="8">
    <location>
        <position position="436"/>
    </location>
    <ligand>
        <name>GTP</name>
        <dbReference type="ChEBI" id="CHEBI:37565"/>
    </ligand>
</feature>
<feature type="transmembrane region" description="Helical" evidence="10">
    <location>
        <begin position="302"/>
        <end position="321"/>
    </location>
</feature>
<evidence type="ECO:0000256" key="8">
    <source>
        <dbReference type="PIRSR" id="PIRSR606689-1"/>
    </source>
</evidence>
<dbReference type="InterPro" id="IPR047129">
    <property type="entry name" value="PPA2-like"/>
</dbReference>
<feature type="region of interest" description="Disordered" evidence="9">
    <location>
        <begin position="36"/>
        <end position="59"/>
    </location>
</feature>
<dbReference type="EC" id="3.1.3.16" evidence="2"/>
<keyword evidence="3" id="KW-0479">Metal-binding</keyword>
<dbReference type="GO" id="GO:0016020">
    <property type="term" value="C:membrane"/>
    <property type="evidence" value="ECO:0007669"/>
    <property type="project" value="InterPro"/>
</dbReference>
<evidence type="ECO:0000256" key="4">
    <source>
        <dbReference type="ARBA" id="ARBA00022741"/>
    </source>
</evidence>
<organism evidence="12 13">
    <name type="scientific">Pisum sativum</name>
    <name type="common">Garden pea</name>
    <name type="synonym">Lathyrus oleraceus</name>
    <dbReference type="NCBI Taxonomy" id="3888"/>
    <lineage>
        <taxon>Eukaryota</taxon>
        <taxon>Viridiplantae</taxon>
        <taxon>Streptophyta</taxon>
        <taxon>Embryophyta</taxon>
        <taxon>Tracheophyta</taxon>
        <taxon>Spermatophyta</taxon>
        <taxon>Magnoliopsida</taxon>
        <taxon>eudicotyledons</taxon>
        <taxon>Gunneridae</taxon>
        <taxon>Pentapetalae</taxon>
        <taxon>rosids</taxon>
        <taxon>fabids</taxon>
        <taxon>Fabales</taxon>
        <taxon>Fabaceae</taxon>
        <taxon>Papilionoideae</taxon>
        <taxon>50 kb inversion clade</taxon>
        <taxon>NPAAA clade</taxon>
        <taxon>Hologalegina</taxon>
        <taxon>IRL clade</taxon>
        <taxon>Fabeae</taxon>
        <taxon>Lathyrus</taxon>
    </lineage>
</organism>
<dbReference type="PRINTS" id="PR00114">
    <property type="entry name" value="STPHPHTASE"/>
</dbReference>
<dbReference type="Gene3D" id="3.60.21.10">
    <property type="match status" value="1"/>
</dbReference>
<comment type="subcellular location">
    <subcellularLocation>
        <location evidence="1">Membrane</location>
        <topology evidence="1">Multi-pass membrane protein</topology>
    </subcellularLocation>
</comment>
<dbReference type="InterPro" id="IPR037185">
    <property type="entry name" value="EmrE-like"/>
</dbReference>
<keyword evidence="10" id="KW-0472">Membrane</keyword>
<keyword evidence="5" id="KW-0378">Hydrolase</keyword>
<feature type="transmembrane region" description="Helical" evidence="10">
    <location>
        <begin position="333"/>
        <end position="354"/>
    </location>
</feature>
<dbReference type="AlphaFoldDB" id="A0A9D5ALE0"/>
<keyword evidence="6 8" id="KW-0342">GTP-binding</keyword>
<evidence type="ECO:0000256" key="3">
    <source>
        <dbReference type="ARBA" id="ARBA00022723"/>
    </source>
</evidence>
<dbReference type="GO" id="GO:0046872">
    <property type="term" value="F:metal ion binding"/>
    <property type="evidence" value="ECO:0007669"/>
    <property type="project" value="UniProtKB-KW"/>
</dbReference>
<keyword evidence="7" id="KW-0464">Manganese</keyword>
<dbReference type="SUPFAM" id="SSF56300">
    <property type="entry name" value="Metallo-dependent phosphatases"/>
    <property type="match status" value="1"/>
</dbReference>
<dbReference type="Gene3D" id="3.40.50.300">
    <property type="entry name" value="P-loop containing nucleotide triphosphate hydrolases"/>
    <property type="match status" value="1"/>
</dbReference>
<comment type="caution">
    <text evidence="12">The sequence shown here is derived from an EMBL/GenBank/DDBJ whole genome shotgun (WGS) entry which is preliminary data.</text>
</comment>
<dbReference type="EMBL" id="JAMSHJ010000005">
    <property type="protein sequence ID" value="KAI5411621.1"/>
    <property type="molecule type" value="Genomic_DNA"/>
</dbReference>
<sequence>MSIFSPTSSTLPSHSPISSPCFSRFVTASFGRRIRRRSRRHNKLKPSIPTTTTTTTSFPTSSTLPSTIHFVGTSAALTLVAFSVFRVLIELVSRLAPWRRNASGYGKSMVRRDQSLGGKEVVVGLGSRSGVTAPIKRSLKNNKVAVQRKLPKWWPIVNNPNHSDFDFDLNEQEEYRRDAYRLVRAIIDSRMAAKDISEGDIIQGKFVSKPLPRGSCFNVSNIYVGCLQPNSSHYLHHGCVLRFVEGKAKVIGTIMGMSGAMLIIFFKGTEIHIWSSKINLLYPNQNSNEQIASHHADFAEKALGVLCALASSCSFSLWYIIQAKLNKEYSSHPSSAALIATMGAIQATIIALCVERDWEQWKLRNNLRILSVIYPGIVVSGLVVIATTWCIKKRGPVFASIFSPLQLLLVAIAAYFMLDEKLYLGRYTLNIWDVGGQKTIRSYWRNYFEQTDGLVWVVDSSDLRRLDDCKMELDNLLKEERLSGASLLILANKQDIKGALAPDEIDKGVPGAYSEDAALKAYPNCETVHPYSEDTSLWVFCLHGGLSPSLDTLDNIRALDRIQEVPHEGPMCDLLWSDPDDRCGWGISPRGAGYTFGQDIASQFNHTNGLSLISRAHQLVMEGYNWAQEKNVVTVFSAPNYCYRCGNMAAILEIGENMDQNFRIP</sequence>
<dbReference type="SMART" id="SM00177">
    <property type="entry name" value="ARF"/>
    <property type="match status" value="1"/>
</dbReference>
<evidence type="ECO:0000256" key="1">
    <source>
        <dbReference type="ARBA" id="ARBA00004141"/>
    </source>
</evidence>
<evidence type="ECO:0000256" key="7">
    <source>
        <dbReference type="ARBA" id="ARBA00023211"/>
    </source>
</evidence>
<protein>
    <recommendedName>
        <fullName evidence="2">protein-serine/threonine phosphatase</fullName>
        <ecNumber evidence="2">3.1.3.16</ecNumber>
    </recommendedName>
</protein>
<keyword evidence="10" id="KW-0812">Transmembrane</keyword>
<proteinExistence type="predicted"/>
<evidence type="ECO:0000313" key="13">
    <source>
        <dbReference type="Proteomes" id="UP001058974"/>
    </source>
</evidence>
<evidence type="ECO:0000259" key="11">
    <source>
        <dbReference type="SMART" id="SM00156"/>
    </source>
</evidence>
<dbReference type="Pfam" id="PF00149">
    <property type="entry name" value="Metallophos"/>
    <property type="match status" value="1"/>
</dbReference>
<feature type="transmembrane region" description="Helical" evidence="10">
    <location>
        <begin position="68"/>
        <end position="89"/>
    </location>
</feature>
<evidence type="ECO:0000256" key="5">
    <source>
        <dbReference type="ARBA" id="ARBA00022801"/>
    </source>
</evidence>
<feature type="transmembrane region" description="Helical" evidence="10">
    <location>
        <begin position="397"/>
        <end position="418"/>
    </location>
</feature>
<dbReference type="GO" id="GO:0004722">
    <property type="term" value="F:protein serine/threonine phosphatase activity"/>
    <property type="evidence" value="ECO:0007669"/>
    <property type="project" value="UniProtKB-EC"/>
</dbReference>
<gene>
    <name evidence="12" type="ORF">KIW84_056626</name>
</gene>
<evidence type="ECO:0000256" key="10">
    <source>
        <dbReference type="SAM" id="Phobius"/>
    </source>
</evidence>
<keyword evidence="10" id="KW-1133">Transmembrane helix</keyword>
<dbReference type="PROSITE" id="PS51417">
    <property type="entry name" value="ARF"/>
    <property type="match status" value="1"/>
</dbReference>
<keyword evidence="13" id="KW-1185">Reference proteome</keyword>
<feature type="transmembrane region" description="Helical" evidence="10">
    <location>
        <begin position="366"/>
        <end position="391"/>
    </location>
</feature>
<dbReference type="Gramene" id="Psat05G0662600-T1">
    <property type="protein sequence ID" value="KAI5411621.1"/>
    <property type="gene ID" value="KIW84_056626"/>
</dbReference>
<dbReference type="SUPFAM" id="SSF103481">
    <property type="entry name" value="Multidrug resistance efflux transporter EmrE"/>
    <property type="match status" value="1"/>
</dbReference>
<dbReference type="InterPro" id="IPR006186">
    <property type="entry name" value="Ser/Thr-sp_prot-phosphatase"/>
</dbReference>
<reference evidence="12 13" key="1">
    <citation type="journal article" date="2022" name="Nat. Genet.">
        <title>Improved pea reference genome and pan-genome highlight genomic features and evolutionary characteristics.</title>
        <authorList>
            <person name="Yang T."/>
            <person name="Liu R."/>
            <person name="Luo Y."/>
            <person name="Hu S."/>
            <person name="Wang D."/>
            <person name="Wang C."/>
            <person name="Pandey M.K."/>
            <person name="Ge S."/>
            <person name="Xu Q."/>
            <person name="Li N."/>
            <person name="Li G."/>
            <person name="Huang Y."/>
            <person name="Saxena R.K."/>
            <person name="Ji Y."/>
            <person name="Li M."/>
            <person name="Yan X."/>
            <person name="He Y."/>
            <person name="Liu Y."/>
            <person name="Wang X."/>
            <person name="Xiang C."/>
            <person name="Varshney R.K."/>
            <person name="Ding H."/>
            <person name="Gao S."/>
            <person name="Zong X."/>
        </authorList>
    </citation>
    <scope>NUCLEOTIDE SEQUENCE [LARGE SCALE GENOMIC DNA]</scope>
    <source>
        <strain evidence="12 13">cv. Zhongwan 6</strain>
    </source>
</reference>